<dbReference type="Proteomes" id="UP000076167">
    <property type="component" value="Unassembled WGS sequence"/>
</dbReference>
<organism evidence="1 2">
    <name type="scientific">Thalassospira xiamenensis</name>
    <dbReference type="NCBI Taxonomy" id="220697"/>
    <lineage>
        <taxon>Bacteria</taxon>
        <taxon>Pseudomonadati</taxon>
        <taxon>Pseudomonadota</taxon>
        <taxon>Alphaproteobacteria</taxon>
        <taxon>Rhodospirillales</taxon>
        <taxon>Thalassospiraceae</taxon>
        <taxon>Thalassospira</taxon>
    </lineage>
</organism>
<proteinExistence type="predicted"/>
<reference evidence="1 2" key="1">
    <citation type="submission" date="2015-12" db="EMBL/GenBank/DDBJ databases">
        <title>Genome sequence of Thalassospira xiamenensis MCCC 1A03005.</title>
        <authorList>
            <person name="Lu L."/>
            <person name="Lai Q."/>
            <person name="Shao Z."/>
            <person name="Qian P."/>
        </authorList>
    </citation>
    <scope>NUCLEOTIDE SEQUENCE [LARGE SCALE GENOMIC DNA]</scope>
    <source>
        <strain evidence="1 2">MCCC 1A03005</strain>
    </source>
</reference>
<keyword evidence="2" id="KW-1185">Reference proteome</keyword>
<protein>
    <submittedName>
        <fullName evidence="1">Uncharacterized protein</fullName>
    </submittedName>
</protein>
<comment type="caution">
    <text evidence="1">The sequence shown here is derived from an EMBL/GenBank/DDBJ whole genome shotgun (WGS) entry which is preliminary data.</text>
</comment>
<evidence type="ECO:0000313" key="1">
    <source>
        <dbReference type="EMBL" id="KZC97160.1"/>
    </source>
</evidence>
<accession>A0ABR5XXT0</accession>
<dbReference type="EMBL" id="LPXL01000056">
    <property type="protein sequence ID" value="KZC97160.1"/>
    <property type="molecule type" value="Genomic_DNA"/>
</dbReference>
<dbReference type="RefSeq" id="WP_063093026.1">
    <property type="nucleotide sequence ID" value="NZ_JAINWB010000003.1"/>
</dbReference>
<gene>
    <name evidence="1" type="ORF">AUP40_04280</name>
</gene>
<sequence length="343" mass="35905">MAQHDYVLANASGAAYRVDNNDVLQAILSGNSGATAPSVTEAYMIWNDTNTGHLKQRNAANTAWIDHGPLASAILRVSDVAAGGSGGLLRADGDGSGLSGIATQVPAGIAESININSNTANPNYQIGYSIEDIALKDSGGAIVYATMTGTLDIETSGVNGLDTGLEAPSTFYYIHAIAQSDGTGALLLSASSTAPNKPTGYDYSALVGAVRNNASSNFIPFFQYGNSVSYYAQQNVLAAGQATTETAIDYSAFVPPIARRLTANVEAQQTDTTLDAYAALRHIAANDFIRMYVGQNTAGNRNFNTSQIQIPYTGNFFYTWSTPSAGRFLKVDISGFTLPFGGG</sequence>
<name>A0ABR5XXT0_9PROT</name>
<evidence type="ECO:0000313" key="2">
    <source>
        <dbReference type="Proteomes" id="UP000076167"/>
    </source>
</evidence>